<evidence type="ECO:0000313" key="1">
    <source>
        <dbReference type="EMBL" id="ABC76263.1"/>
    </source>
</evidence>
<dbReference type="Proteomes" id="UP000001933">
    <property type="component" value="Chromosome"/>
</dbReference>
<dbReference type="SUPFAM" id="SSF55729">
    <property type="entry name" value="Acyl-CoA N-acyltransferases (Nat)"/>
    <property type="match status" value="1"/>
</dbReference>
<dbReference type="STRING" id="56780.SYN_01143"/>
<dbReference type="InterPro" id="IPR016181">
    <property type="entry name" value="Acyl_CoA_acyltransferase"/>
</dbReference>
<dbReference type="eggNOG" id="ENOG5032WF9">
    <property type="taxonomic scope" value="Bacteria"/>
</dbReference>
<sequence>MVLTEVEKMEPEVFSEFLMRQGHHVVKTESCYWYDAQPGFYFYFPYHRLINPGQDELDRIFWGQRSIGVRFFAPMDCVGKESYSIMCSDKHYDITSVDAKYARRQTRRGLESFEIRTLPFRDLATLGNPLNHDTLSRQERDPGAWNEQKWREYCEAADGLEGFEAWGAFSDKSLASFMVTFQMEDVFTILHHSSATEYLRFYPNNALVYFVTQLKLSQPDVHAVSYGPQSLDAPESLDTFKFRMGFQKMPMKQAIVFNPLIRPFICGPFHKAVQLAAQARPKSDTFRKLEGVLRFYLEAS</sequence>
<dbReference type="EMBL" id="CP000252">
    <property type="protein sequence ID" value="ABC76263.1"/>
    <property type="molecule type" value="Genomic_DNA"/>
</dbReference>
<keyword evidence="2" id="KW-1185">Reference proteome</keyword>
<gene>
    <name evidence="1" type="ORF">SYN_01143</name>
</gene>
<dbReference type="AlphaFoldDB" id="Q2LPR4"/>
<name>Q2LPR4_SYNAS</name>
<evidence type="ECO:0000313" key="2">
    <source>
        <dbReference type="Proteomes" id="UP000001933"/>
    </source>
</evidence>
<accession>Q2LPR4</accession>
<reference evidence="1 2" key="1">
    <citation type="journal article" date="2007" name="Proc. Natl. Acad. Sci. U.S.A.">
        <title>The genome of Syntrophus aciditrophicus: life at the thermodynamic limit of microbial growth.</title>
        <authorList>
            <person name="McInerney M.J."/>
            <person name="Rohlin L."/>
            <person name="Mouttaki H."/>
            <person name="Kim U."/>
            <person name="Krupp R.S."/>
            <person name="Rios-Hernandez L."/>
            <person name="Sieber J."/>
            <person name="Struchtemeyer C.G."/>
            <person name="Bhattacharyya A."/>
            <person name="Campbell J.W."/>
            <person name="Gunsalus R.P."/>
        </authorList>
    </citation>
    <scope>NUCLEOTIDE SEQUENCE [LARGE SCALE GENOMIC DNA]</scope>
    <source>
        <strain evidence="1 2">SB</strain>
    </source>
</reference>
<dbReference type="HOGENOM" id="CLU_927270_0_0_7"/>
<protein>
    <submittedName>
        <fullName evidence="1">Hypothetical cytosolic protein</fullName>
    </submittedName>
</protein>
<organism evidence="1 2">
    <name type="scientific">Syntrophus aciditrophicus (strain SB)</name>
    <dbReference type="NCBI Taxonomy" id="56780"/>
    <lineage>
        <taxon>Bacteria</taxon>
        <taxon>Pseudomonadati</taxon>
        <taxon>Thermodesulfobacteriota</taxon>
        <taxon>Syntrophia</taxon>
        <taxon>Syntrophales</taxon>
        <taxon>Syntrophaceae</taxon>
        <taxon>Syntrophus</taxon>
    </lineage>
</organism>
<dbReference type="KEGG" id="sat:SYN_01143"/>
<dbReference type="InParanoid" id="Q2LPR4"/>
<proteinExistence type="predicted"/>